<dbReference type="OrthoDB" id="5327538at2759"/>
<name>A0A6A6PUD9_9PEZI</name>
<feature type="region of interest" description="Disordered" evidence="1">
    <location>
        <begin position="354"/>
        <end position="373"/>
    </location>
</feature>
<organism evidence="2 3">
    <name type="scientific">Neohortaea acidophila</name>
    <dbReference type="NCBI Taxonomy" id="245834"/>
    <lineage>
        <taxon>Eukaryota</taxon>
        <taxon>Fungi</taxon>
        <taxon>Dikarya</taxon>
        <taxon>Ascomycota</taxon>
        <taxon>Pezizomycotina</taxon>
        <taxon>Dothideomycetes</taxon>
        <taxon>Dothideomycetidae</taxon>
        <taxon>Mycosphaerellales</taxon>
        <taxon>Teratosphaeriaceae</taxon>
        <taxon>Neohortaea</taxon>
    </lineage>
</organism>
<evidence type="ECO:0008006" key="4">
    <source>
        <dbReference type="Google" id="ProtNLM"/>
    </source>
</evidence>
<keyword evidence="3" id="KW-1185">Reference proteome</keyword>
<evidence type="ECO:0000313" key="2">
    <source>
        <dbReference type="EMBL" id="KAF2483729.1"/>
    </source>
</evidence>
<dbReference type="EMBL" id="MU001635">
    <property type="protein sequence ID" value="KAF2483729.1"/>
    <property type="molecule type" value="Genomic_DNA"/>
</dbReference>
<dbReference type="AlphaFoldDB" id="A0A6A6PUD9"/>
<dbReference type="GeneID" id="54470650"/>
<dbReference type="Proteomes" id="UP000799767">
    <property type="component" value="Unassembled WGS sequence"/>
</dbReference>
<sequence>MDCTQDMQSGHPLASKPSVAFSSASATSAASSRSGGSRLLFGEIDTSSDRSSQTYASVGSFVLCDSSTFLKFWLEDQCRERFLSHVEQTDLANLRLTCHDFSVRAAPTLFQTLHITFRSTTFTKPARLAALDRLGFNVQRLTFNLPHSSQTCLAPLVDPQSGAELSFTYTPQIEAPTPKQPKYGDAGTNDILTRQWPALFHAATNVPAFIRAFSAFVNLSHLTVSCPGYDSSQRYRRSTVDFALISLRIAIERNDLNRLESLTLSPIHPDGLAYLLPRAGYGATPRSARTWSRIKRLAIAMDSVTLSSFDHNCEAKEEPDHFKLLQTYLRNFQSNLTSLDFRWIGSKRGFPIRTAESSTTTTTPSTRQRRQTPPLYFPNLSQATFHNIRTSASEIRNFAATHKRTVSELRFDNVRLAAGEGWKDALAPLTNDRGKEARCVGEKANEKACEIMEEIPIMLAPTTTKKVDVAEEVVGRRFVPSSPPPAVAMSGGCGSSRLARWFVAKGRERGAGSTPATATAKKKVRGGLREALRGGVMLTWR</sequence>
<dbReference type="RefSeq" id="XP_033590299.1">
    <property type="nucleotide sequence ID" value="XM_033729648.1"/>
</dbReference>
<proteinExistence type="predicted"/>
<feature type="compositionally biased region" description="Low complexity" evidence="1">
    <location>
        <begin position="357"/>
        <end position="373"/>
    </location>
</feature>
<reference evidence="2" key="1">
    <citation type="journal article" date="2020" name="Stud. Mycol.">
        <title>101 Dothideomycetes genomes: a test case for predicting lifestyles and emergence of pathogens.</title>
        <authorList>
            <person name="Haridas S."/>
            <person name="Albert R."/>
            <person name="Binder M."/>
            <person name="Bloem J."/>
            <person name="Labutti K."/>
            <person name="Salamov A."/>
            <person name="Andreopoulos B."/>
            <person name="Baker S."/>
            <person name="Barry K."/>
            <person name="Bills G."/>
            <person name="Bluhm B."/>
            <person name="Cannon C."/>
            <person name="Castanera R."/>
            <person name="Culley D."/>
            <person name="Daum C."/>
            <person name="Ezra D."/>
            <person name="Gonzalez J."/>
            <person name="Henrissat B."/>
            <person name="Kuo A."/>
            <person name="Liang C."/>
            <person name="Lipzen A."/>
            <person name="Lutzoni F."/>
            <person name="Magnuson J."/>
            <person name="Mondo S."/>
            <person name="Nolan M."/>
            <person name="Ohm R."/>
            <person name="Pangilinan J."/>
            <person name="Park H.-J."/>
            <person name="Ramirez L."/>
            <person name="Alfaro M."/>
            <person name="Sun H."/>
            <person name="Tritt A."/>
            <person name="Yoshinaga Y."/>
            <person name="Zwiers L.-H."/>
            <person name="Turgeon B."/>
            <person name="Goodwin S."/>
            <person name="Spatafora J."/>
            <person name="Crous P."/>
            <person name="Grigoriev I."/>
        </authorList>
    </citation>
    <scope>NUCLEOTIDE SEQUENCE</scope>
    <source>
        <strain evidence="2">CBS 113389</strain>
    </source>
</reference>
<gene>
    <name evidence="2" type="ORF">BDY17DRAFT_153243</name>
</gene>
<accession>A0A6A6PUD9</accession>
<evidence type="ECO:0000313" key="3">
    <source>
        <dbReference type="Proteomes" id="UP000799767"/>
    </source>
</evidence>
<protein>
    <recommendedName>
        <fullName evidence="4">F-box domain-containing protein</fullName>
    </recommendedName>
</protein>
<evidence type="ECO:0000256" key="1">
    <source>
        <dbReference type="SAM" id="MobiDB-lite"/>
    </source>
</evidence>